<proteinExistence type="predicted"/>
<dbReference type="AlphaFoldDB" id="A0A0L6CLD5"/>
<sequence>MVFTDIFLAVGLLIVGYLLYADISAARLRSATVRVIGLRDAGVSMSEYASGPVSIVTGVLQTPGGPVSSESRGALRTSEVRDWVGTERRVRYDPKDPSRFEIPDGPFLHLLGYGVGGVMLLVGVLPVDPADPSIRSGHRLTASCR</sequence>
<evidence type="ECO:0000313" key="3">
    <source>
        <dbReference type="Proteomes" id="UP000037397"/>
    </source>
</evidence>
<dbReference type="OrthoDB" id="2678687at2"/>
<comment type="caution">
    <text evidence="2">The sequence shown here is derived from an EMBL/GenBank/DDBJ whole genome shotgun (WGS) entry which is preliminary data.</text>
</comment>
<organism evidence="2 3">
    <name type="scientific">Luteipulveratus halotolerans</name>
    <dbReference type="NCBI Taxonomy" id="1631356"/>
    <lineage>
        <taxon>Bacteria</taxon>
        <taxon>Bacillati</taxon>
        <taxon>Actinomycetota</taxon>
        <taxon>Actinomycetes</taxon>
        <taxon>Micrococcales</taxon>
        <taxon>Dermacoccaceae</taxon>
        <taxon>Luteipulveratus</taxon>
    </lineage>
</organism>
<keyword evidence="3" id="KW-1185">Reference proteome</keyword>
<feature type="transmembrane region" description="Helical" evidence="1">
    <location>
        <begin position="107"/>
        <end position="127"/>
    </location>
</feature>
<keyword evidence="1" id="KW-1133">Transmembrane helix</keyword>
<evidence type="ECO:0000256" key="1">
    <source>
        <dbReference type="SAM" id="Phobius"/>
    </source>
</evidence>
<dbReference type="Proteomes" id="UP000037397">
    <property type="component" value="Unassembled WGS sequence"/>
</dbReference>
<feature type="transmembrane region" description="Helical" evidence="1">
    <location>
        <begin position="6"/>
        <end position="25"/>
    </location>
</feature>
<evidence type="ECO:0000313" key="2">
    <source>
        <dbReference type="EMBL" id="KNX38343.1"/>
    </source>
</evidence>
<gene>
    <name evidence="2" type="ORF">VV01_16225</name>
</gene>
<reference evidence="3" key="1">
    <citation type="submission" date="2015-03" db="EMBL/GenBank/DDBJ databases">
        <title>Luteipulveratus halotolerans sp. nov., a novel actinobacterium (Dermacoccaceae) from Sarawak, Malaysia.</title>
        <authorList>
            <person name="Juboi H."/>
            <person name="Basik A."/>
            <person name="Shamsul S.S."/>
            <person name="Arnold P."/>
            <person name="Schmitt E.K."/>
            <person name="Sanglier J.-J."/>
            <person name="Yeo T."/>
        </authorList>
    </citation>
    <scope>NUCLEOTIDE SEQUENCE [LARGE SCALE GENOMIC DNA]</scope>
    <source>
        <strain evidence="3">C296001</strain>
    </source>
</reference>
<dbReference type="EMBL" id="LAIR01000002">
    <property type="protein sequence ID" value="KNX38343.1"/>
    <property type="molecule type" value="Genomic_DNA"/>
</dbReference>
<keyword evidence="1" id="KW-0812">Transmembrane</keyword>
<evidence type="ECO:0008006" key="4">
    <source>
        <dbReference type="Google" id="ProtNLM"/>
    </source>
</evidence>
<keyword evidence="1" id="KW-0472">Membrane</keyword>
<accession>A0A0L6CLD5</accession>
<name>A0A0L6CLD5_9MICO</name>
<dbReference type="RefSeq" id="WP_050670784.1">
    <property type="nucleotide sequence ID" value="NZ_LAIR01000002.1"/>
</dbReference>
<protein>
    <recommendedName>
        <fullName evidence="4">DUF3592 domain-containing protein</fullName>
    </recommendedName>
</protein>